<accession>A0A7C4TP87</accession>
<reference evidence="1" key="1">
    <citation type="journal article" date="2020" name="mSystems">
        <title>Genome- and Community-Level Interaction Insights into Carbon Utilization and Element Cycling Functions of Hydrothermarchaeota in Hydrothermal Sediment.</title>
        <authorList>
            <person name="Zhou Z."/>
            <person name="Liu Y."/>
            <person name="Xu W."/>
            <person name="Pan J."/>
            <person name="Luo Z.H."/>
            <person name="Li M."/>
        </authorList>
    </citation>
    <scope>NUCLEOTIDE SEQUENCE [LARGE SCALE GENOMIC DNA]</scope>
    <source>
        <strain evidence="1">SpSt-417</strain>
    </source>
</reference>
<evidence type="ECO:0000313" key="1">
    <source>
        <dbReference type="EMBL" id="HGW29767.1"/>
    </source>
</evidence>
<name>A0A7C4TP87_UNCKA</name>
<protein>
    <submittedName>
        <fullName evidence="1">Uncharacterized protein</fullName>
    </submittedName>
</protein>
<gene>
    <name evidence="1" type="ORF">ENR63_02495</name>
</gene>
<proteinExistence type="predicted"/>
<dbReference type="EMBL" id="DSRT01000133">
    <property type="protein sequence ID" value="HGW29767.1"/>
    <property type="molecule type" value="Genomic_DNA"/>
</dbReference>
<organism evidence="1">
    <name type="scientific">candidate division WWE3 bacterium</name>
    <dbReference type="NCBI Taxonomy" id="2053526"/>
    <lineage>
        <taxon>Bacteria</taxon>
        <taxon>Katanobacteria</taxon>
    </lineage>
</organism>
<dbReference type="AlphaFoldDB" id="A0A7C4TP87"/>
<sequence>MQRGYADKAIDLALLADCLGDFLKMKDFEAIKEKTPNGYKIIASDSPYYKLSETVSISIEGQPNSFSVTLKLCGEKKRGFQASPFLAQMFGGGYFFLKKLRSDEDWRKFEKDFWRYLETKLPVLISSAMMKRSKE</sequence>
<comment type="caution">
    <text evidence="1">The sequence shown here is derived from an EMBL/GenBank/DDBJ whole genome shotgun (WGS) entry which is preliminary data.</text>
</comment>